<accession>A0A6V8SJB3</accession>
<dbReference type="RefSeq" id="WP_183278056.1">
    <property type="nucleotide sequence ID" value="NZ_BLZR01000001.1"/>
</dbReference>
<evidence type="ECO:0000313" key="2">
    <source>
        <dbReference type="EMBL" id="GFP76642.1"/>
    </source>
</evidence>
<feature type="coiled-coil region" evidence="1">
    <location>
        <begin position="389"/>
        <end position="416"/>
    </location>
</feature>
<proteinExistence type="predicted"/>
<protein>
    <submittedName>
        <fullName evidence="2">Uncharacterized protein</fullName>
    </submittedName>
</protein>
<reference evidence="2 3" key="1">
    <citation type="submission" date="2020-07" db="EMBL/GenBank/DDBJ databases">
        <title>A new beta-1,3-glucan-decomposing anaerobic bacterium isolated from anoxic soil subjected to biological soil disinfestation.</title>
        <authorList>
            <person name="Ueki A."/>
            <person name="Tonouchi A."/>
        </authorList>
    </citation>
    <scope>NUCLEOTIDE SEQUENCE [LARGE SCALE GENOMIC DNA]</scope>
    <source>
        <strain evidence="2 3">TW1</strain>
    </source>
</reference>
<evidence type="ECO:0000313" key="3">
    <source>
        <dbReference type="Proteomes" id="UP000580568"/>
    </source>
</evidence>
<evidence type="ECO:0000256" key="1">
    <source>
        <dbReference type="SAM" id="Coils"/>
    </source>
</evidence>
<keyword evidence="3" id="KW-1185">Reference proteome</keyword>
<keyword evidence="1" id="KW-0175">Coiled coil</keyword>
<name>A0A6V8SJB3_9CLOT</name>
<dbReference type="Proteomes" id="UP000580568">
    <property type="component" value="Unassembled WGS sequence"/>
</dbReference>
<gene>
    <name evidence="2" type="ORF">bsdtw1_02745</name>
</gene>
<dbReference type="EMBL" id="BLZR01000001">
    <property type="protein sequence ID" value="GFP76642.1"/>
    <property type="molecule type" value="Genomic_DNA"/>
</dbReference>
<organism evidence="2 3">
    <name type="scientific">Clostridium fungisolvens</name>
    <dbReference type="NCBI Taxonomy" id="1604897"/>
    <lineage>
        <taxon>Bacteria</taxon>
        <taxon>Bacillati</taxon>
        <taxon>Bacillota</taxon>
        <taxon>Clostridia</taxon>
        <taxon>Eubacteriales</taxon>
        <taxon>Clostridiaceae</taxon>
        <taxon>Clostridium</taxon>
    </lineage>
</organism>
<comment type="caution">
    <text evidence="2">The sequence shown here is derived from an EMBL/GenBank/DDBJ whole genome shotgun (WGS) entry which is preliminary data.</text>
</comment>
<sequence length="435" mass="49984">MNIESLIKQQAVQLKSSRRDIDIVPDIKPELLEKWKNKYSKFLDEDIIDYILVMSYTKTGNFVLTGNAFYFDNYLQSGLQCIRFADIASATAKIGGIFTVDKIFLKKKSGEEIQLDGCIDGIDVNKFEQILMYIVKNVQQGNHDFSISKQGILSYDLPDELKILYLKILCNYSFINDQVIDADEYNAIARFSVRMELGSDARTELRKYMNSIEVREKTGVLIKNIKSLVANNSGHWDALRFSLMQDVIYIHNIQNKDQSWTDDGFIGSLMEVCNLCPEQIDTMTISVDLNSRMQHKDSDIKALKKEWSDFIKHIRYTNAYVPGPYLFCSGSIYGIDAYTNFFKKDDTSEKAINKQRDLILHEIIINNQKTMNVLVDDMNYLAGLLELAVNESNVNKEKYKKLIDRLRAANQGLKVDTEKKQTECNNIEKTSENEG</sequence>
<dbReference type="AlphaFoldDB" id="A0A6V8SJB3"/>